<dbReference type="PROSITE" id="PS50893">
    <property type="entry name" value="ABC_TRANSPORTER_2"/>
    <property type="match status" value="1"/>
</dbReference>
<evidence type="ECO:0000256" key="1">
    <source>
        <dbReference type="ARBA" id="ARBA00005417"/>
    </source>
</evidence>
<dbReference type="GO" id="GO:0016887">
    <property type="term" value="F:ATP hydrolysis activity"/>
    <property type="evidence" value="ECO:0007669"/>
    <property type="project" value="InterPro"/>
</dbReference>
<dbReference type="Pfam" id="PF00005">
    <property type="entry name" value="ABC_tran"/>
    <property type="match status" value="1"/>
</dbReference>
<dbReference type="EMBL" id="JACICZ010000015">
    <property type="protein sequence ID" value="MBB3870104.1"/>
    <property type="molecule type" value="Genomic_DNA"/>
</dbReference>
<dbReference type="SMART" id="SM00382">
    <property type="entry name" value="AAA"/>
    <property type="match status" value="1"/>
</dbReference>
<dbReference type="InterPro" id="IPR017871">
    <property type="entry name" value="ABC_transporter-like_CS"/>
</dbReference>
<sequence length="212" mass="24045">MSIIISINNVYKSFKGNPLFENINLDIEKGKIYGIVGPNGSGKSVLFKMICGFIFPDKGTISIQGSEIGKSKRFPENFGVIIDRPGYIANKTGFQNLKELSLIRGIIDDKQIIETMKIVGLNPYSNQKVKNFSLGMKQKLAICQAIMEEQQVLILDEPFNALDMESVKRIRNLLLRLKEEGRTILLTSHNQEDINICDFVYRINQCKLEQIK</sequence>
<dbReference type="InterPro" id="IPR003439">
    <property type="entry name" value="ABC_transporter-like_ATP-bd"/>
</dbReference>
<evidence type="ECO:0000256" key="2">
    <source>
        <dbReference type="ARBA" id="ARBA00022448"/>
    </source>
</evidence>
<keyword evidence="2" id="KW-0813">Transport</keyword>
<proteinExistence type="inferred from homology"/>
<dbReference type="InterPro" id="IPR027417">
    <property type="entry name" value="P-loop_NTPase"/>
</dbReference>
<organism evidence="5 6">
    <name type="scientific">Parageobacillus toebii NBRC 107807</name>
    <dbReference type="NCBI Taxonomy" id="1223503"/>
    <lineage>
        <taxon>Bacteria</taxon>
        <taxon>Bacillati</taxon>
        <taxon>Bacillota</taxon>
        <taxon>Bacilli</taxon>
        <taxon>Bacillales</taxon>
        <taxon>Anoxybacillaceae</taxon>
        <taxon>Parageobacillus</taxon>
    </lineage>
</organism>
<evidence type="ECO:0000256" key="3">
    <source>
        <dbReference type="ARBA" id="ARBA00022741"/>
    </source>
</evidence>
<keyword evidence="6" id="KW-1185">Reference proteome</keyword>
<dbReference type="Proteomes" id="UP000613002">
    <property type="component" value="Unassembled WGS sequence"/>
</dbReference>
<evidence type="ECO:0000313" key="6">
    <source>
        <dbReference type="Proteomes" id="UP000613002"/>
    </source>
</evidence>
<reference evidence="5 6" key="1">
    <citation type="submission" date="2020-08" db="EMBL/GenBank/DDBJ databases">
        <title>Genomic Encyclopedia of Type Strains, Phase IV (KMG-IV): sequencing the most valuable type-strain genomes for metagenomic binning, comparative biology and taxonomic classification.</title>
        <authorList>
            <person name="Goeker M."/>
        </authorList>
    </citation>
    <scope>NUCLEOTIDE SEQUENCE [LARGE SCALE GENOMIC DNA]</scope>
    <source>
        <strain evidence="5 6">DSM 14590</strain>
    </source>
</reference>
<evidence type="ECO:0000256" key="4">
    <source>
        <dbReference type="ARBA" id="ARBA00022840"/>
    </source>
</evidence>
<keyword evidence="4 5" id="KW-0067">ATP-binding</keyword>
<dbReference type="PANTHER" id="PTHR42711:SF5">
    <property type="entry name" value="ABC TRANSPORTER ATP-BINDING PROTEIN NATA"/>
    <property type="match status" value="1"/>
</dbReference>
<dbReference type="Gene3D" id="3.40.50.300">
    <property type="entry name" value="P-loop containing nucleotide triphosphate hydrolases"/>
    <property type="match status" value="1"/>
</dbReference>
<dbReference type="SUPFAM" id="SSF52540">
    <property type="entry name" value="P-loop containing nucleoside triphosphate hydrolases"/>
    <property type="match status" value="1"/>
</dbReference>
<evidence type="ECO:0000313" key="5">
    <source>
        <dbReference type="EMBL" id="MBB3870104.1"/>
    </source>
</evidence>
<keyword evidence="3" id="KW-0547">Nucleotide-binding</keyword>
<dbReference type="PROSITE" id="PS00211">
    <property type="entry name" value="ABC_TRANSPORTER_1"/>
    <property type="match status" value="1"/>
</dbReference>
<name>A0A6G9J6W0_9BACL</name>
<comment type="caution">
    <text evidence="5">The sequence shown here is derived from an EMBL/GenBank/DDBJ whole genome shotgun (WGS) entry which is preliminary data.</text>
</comment>
<gene>
    <name evidence="5" type="ORF">HNR78_003004</name>
</gene>
<comment type="similarity">
    <text evidence="1">Belongs to the ABC transporter superfamily.</text>
</comment>
<dbReference type="PANTHER" id="PTHR42711">
    <property type="entry name" value="ABC TRANSPORTER ATP-BINDING PROTEIN"/>
    <property type="match status" value="1"/>
</dbReference>
<dbReference type="InterPro" id="IPR050763">
    <property type="entry name" value="ABC_transporter_ATP-binding"/>
</dbReference>
<dbReference type="RefSeq" id="WP_062756292.1">
    <property type="nucleotide sequence ID" value="NZ_BDAQ01000020.1"/>
</dbReference>
<dbReference type="InterPro" id="IPR003593">
    <property type="entry name" value="AAA+_ATPase"/>
</dbReference>
<dbReference type="AlphaFoldDB" id="A0A6G9J6W0"/>
<dbReference type="GO" id="GO:0005524">
    <property type="term" value="F:ATP binding"/>
    <property type="evidence" value="ECO:0007669"/>
    <property type="project" value="UniProtKB-KW"/>
</dbReference>
<protein>
    <submittedName>
        <fullName evidence="5">ABC-2 type transport system ATP-binding protein</fullName>
    </submittedName>
</protein>
<accession>A0A6G9J6W0</accession>